<keyword evidence="2" id="KW-1133">Transmembrane helix</keyword>
<feature type="domain" description="Bacterial sugar transferase" evidence="3">
    <location>
        <begin position="94"/>
        <end position="139"/>
    </location>
</feature>
<name>A0ABM5TPV1_9ACTN</name>
<dbReference type="InterPro" id="IPR003362">
    <property type="entry name" value="Bact_transf"/>
</dbReference>
<evidence type="ECO:0000259" key="3">
    <source>
        <dbReference type="Pfam" id="PF02397"/>
    </source>
</evidence>
<feature type="transmembrane region" description="Helical" evidence="2">
    <location>
        <begin position="27"/>
        <end position="50"/>
    </location>
</feature>
<evidence type="ECO:0000256" key="2">
    <source>
        <dbReference type="SAM" id="Phobius"/>
    </source>
</evidence>
<comment type="similarity">
    <text evidence="1">Belongs to the bacterial sugar transferase family.</text>
</comment>
<dbReference type="PANTHER" id="PTHR30576:SF0">
    <property type="entry name" value="UNDECAPRENYL-PHOSPHATE N-ACETYLGALACTOSAMINYL 1-PHOSPHATE TRANSFERASE-RELATED"/>
    <property type="match status" value="1"/>
</dbReference>
<evidence type="ECO:0000313" key="4">
    <source>
        <dbReference type="EMBL" id="AKJ13104.1"/>
    </source>
</evidence>
<organism evidence="4 5">
    <name type="scientific">Streptomyces incarnatus</name>
    <dbReference type="NCBI Taxonomy" id="665007"/>
    <lineage>
        <taxon>Bacteria</taxon>
        <taxon>Bacillati</taxon>
        <taxon>Actinomycetota</taxon>
        <taxon>Actinomycetes</taxon>
        <taxon>Kitasatosporales</taxon>
        <taxon>Streptomycetaceae</taxon>
        <taxon>Streptomyces</taxon>
    </lineage>
</organism>
<feature type="domain" description="Bacterial sugar transferase" evidence="3">
    <location>
        <begin position="22"/>
        <end position="79"/>
    </location>
</feature>
<dbReference type="Proteomes" id="UP000035366">
    <property type="component" value="Chromosome"/>
</dbReference>
<dbReference type="PANTHER" id="PTHR30576">
    <property type="entry name" value="COLANIC BIOSYNTHESIS UDP-GLUCOSE LIPID CARRIER TRANSFERASE"/>
    <property type="match status" value="1"/>
</dbReference>
<dbReference type="Pfam" id="PF02397">
    <property type="entry name" value="Bac_transf"/>
    <property type="match status" value="2"/>
</dbReference>
<keyword evidence="2" id="KW-0472">Membrane</keyword>
<evidence type="ECO:0000313" key="5">
    <source>
        <dbReference type="Proteomes" id="UP000035366"/>
    </source>
</evidence>
<keyword evidence="5" id="KW-1185">Reference proteome</keyword>
<reference evidence="4 5" key="1">
    <citation type="journal article" date="2015" name="ISME J.">
        <title>Draft Genome Sequence of Streptomyces incarnatus NRRL8089, which Produces the Nucleoside Antibiotic Sinefungin.</title>
        <authorList>
            <person name="Oshima K."/>
            <person name="Hattori M."/>
            <person name="Shimizu H."/>
            <person name="Fukuda K."/>
            <person name="Nemoto M."/>
            <person name="Inagaki K."/>
            <person name="Tamura T."/>
        </authorList>
    </citation>
    <scope>NUCLEOTIDE SEQUENCE [LARGE SCALE GENOMIC DNA]</scope>
    <source>
        <strain evidence="4 5">NRRL 8089</strain>
    </source>
</reference>
<proteinExistence type="inferred from homology"/>
<gene>
    <name evidence="4" type="ORF">ABB07_24635</name>
</gene>
<protein>
    <recommendedName>
        <fullName evidence="3">Bacterial sugar transferase domain-containing protein</fullName>
    </recommendedName>
</protein>
<dbReference type="EMBL" id="CP011497">
    <property type="protein sequence ID" value="AKJ13104.1"/>
    <property type="molecule type" value="Genomic_DNA"/>
</dbReference>
<keyword evidence="2" id="KW-0812">Transmembrane</keyword>
<evidence type="ECO:0000256" key="1">
    <source>
        <dbReference type="ARBA" id="ARBA00006464"/>
    </source>
</evidence>
<sequence>MTSPPPLAGKIRAERSAGARAKRTLDVALSALLLIAFLPLMALIGLAVAVSSAGPVTYRQVGDGMGQRSFDMRKFRTMYELPQLINVLRGDMSLAGLWQVSGRSGTTTDEAIRLDLQYIDHWSLRLDPLILLRTLPAVLRTSNAR</sequence>
<accession>A0ABM5TPV1</accession>